<keyword evidence="7" id="KW-1185">Reference proteome</keyword>
<keyword evidence="2" id="KW-0812">Transmembrane</keyword>
<feature type="domain" description="Receptor ligand binding region" evidence="5">
    <location>
        <begin position="55"/>
        <end position="265"/>
    </location>
</feature>
<dbReference type="EMBL" id="CAJZBQ010000063">
    <property type="protein sequence ID" value="CAG9335816.1"/>
    <property type="molecule type" value="Genomic_DNA"/>
</dbReference>
<comment type="caution">
    <text evidence="6">The sequence shown here is derived from an EMBL/GenBank/DDBJ whole genome shotgun (WGS) entry which is preliminary data.</text>
</comment>
<keyword evidence="3" id="KW-1133">Transmembrane helix</keyword>
<sequence length="290" mass="32280">MSLFTYYCGATIYDPIYGYNCFLKDIDKFGLAAVSSYASGVVLANLQTFKLLNITVPIVSATAAATALSSTSTYPWFSRVQVSNLGWIPQAPSLFKALGWRHLAVLYQNESRGISTSLAFQQAIEENGEIKIVKSAIIPPSLTRDQIGDYSYILQEILDTNVRLIIVFMHDDLFGVVLEKFYDLGVRNGDLIFFSIVAAAVTDIGAKNDTYRYKRIEIGCPMIIFQMPAWVGAFGEKIYNGLINDYKTVPPGLSCNYFDATFLIASSTKSEEKMQAFFLNLLFKSGVNRE</sequence>
<gene>
    <name evidence="6" type="ORF">BSTOLATCC_MIC65136</name>
</gene>
<dbReference type="Proteomes" id="UP001162131">
    <property type="component" value="Unassembled WGS sequence"/>
</dbReference>
<keyword evidence="4" id="KW-0472">Membrane</keyword>
<dbReference type="AlphaFoldDB" id="A0AAU9KC42"/>
<dbReference type="InterPro" id="IPR028082">
    <property type="entry name" value="Peripla_BP_I"/>
</dbReference>
<dbReference type="SUPFAM" id="SSF53822">
    <property type="entry name" value="Periplasmic binding protein-like I"/>
    <property type="match status" value="1"/>
</dbReference>
<comment type="subcellular location">
    <subcellularLocation>
        <location evidence="1">Membrane</location>
    </subcellularLocation>
</comment>
<dbReference type="Gene3D" id="3.40.50.2300">
    <property type="match status" value="2"/>
</dbReference>
<dbReference type="Pfam" id="PF01094">
    <property type="entry name" value="ANF_receptor"/>
    <property type="match status" value="1"/>
</dbReference>
<dbReference type="GO" id="GO:0016020">
    <property type="term" value="C:membrane"/>
    <property type="evidence" value="ECO:0007669"/>
    <property type="project" value="UniProtKB-SubCell"/>
</dbReference>
<reference evidence="6" key="1">
    <citation type="submission" date="2021-09" db="EMBL/GenBank/DDBJ databases">
        <authorList>
            <consortium name="AG Swart"/>
            <person name="Singh M."/>
            <person name="Singh A."/>
            <person name="Seah K."/>
            <person name="Emmerich C."/>
        </authorList>
    </citation>
    <scope>NUCLEOTIDE SEQUENCE</scope>
    <source>
        <strain evidence="6">ATCC30299</strain>
    </source>
</reference>
<evidence type="ECO:0000313" key="7">
    <source>
        <dbReference type="Proteomes" id="UP001162131"/>
    </source>
</evidence>
<protein>
    <recommendedName>
        <fullName evidence="5">Receptor ligand binding region domain-containing protein</fullName>
    </recommendedName>
</protein>
<proteinExistence type="predicted"/>
<evidence type="ECO:0000313" key="6">
    <source>
        <dbReference type="EMBL" id="CAG9335816.1"/>
    </source>
</evidence>
<evidence type="ECO:0000256" key="1">
    <source>
        <dbReference type="ARBA" id="ARBA00004370"/>
    </source>
</evidence>
<evidence type="ECO:0000259" key="5">
    <source>
        <dbReference type="Pfam" id="PF01094"/>
    </source>
</evidence>
<dbReference type="InterPro" id="IPR001828">
    <property type="entry name" value="ANF_lig-bd_rcpt"/>
</dbReference>
<organism evidence="6 7">
    <name type="scientific">Blepharisma stoltei</name>
    <dbReference type="NCBI Taxonomy" id="1481888"/>
    <lineage>
        <taxon>Eukaryota</taxon>
        <taxon>Sar</taxon>
        <taxon>Alveolata</taxon>
        <taxon>Ciliophora</taxon>
        <taxon>Postciliodesmatophora</taxon>
        <taxon>Heterotrichea</taxon>
        <taxon>Heterotrichida</taxon>
        <taxon>Blepharismidae</taxon>
        <taxon>Blepharisma</taxon>
    </lineage>
</organism>
<accession>A0AAU9KC42</accession>
<name>A0AAU9KC42_9CILI</name>
<evidence type="ECO:0000256" key="2">
    <source>
        <dbReference type="ARBA" id="ARBA00022692"/>
    </source>
</evidence>
<evidence type="ECO:0000256" key="3">
    <source>
        <dbReference type="ARBA" id="ARBA00022989"/>
    </source>
</evidence>
<evidence type="ECO:0000256" key="4">
    <source>
        <dbReference type="ARBA" id="ARBA00023136"/>
    </source>
</evidence>